<dbReference type="Proteomes" id="UP000777265">
    <property type="component" value="Unassembled WGS sequence"/>
</dbReference>
<evidence type="ECO:0000313" key="2">
    <source>
        <dbReference type="EMBL" id="NLW36628.1"/>
    </source>
</evidence>
<dbReference type="GO" id="GO:0006777">
    <property type="term" value="P:Mo-molybdopterin cofactor biosynthetic process"/>
    <property type="evidence" value="ECO:0007669"/>
    <property type="project" value="InterPro"/>
</dbReference>
<dbReference type="GO" id="GO:0005525">
    <property type="term" value="F:GTP binding"/>
    <property type="evidence" value="ECO:0007669"/>
    <property type="project" value="InterPro"/>
</dbReference>
<dbReference type="PANTHER" id="PTHR40072:SF1">
    <property type="entry name" value="MOLYBDOPTERIN-GUANINE DINUCLEOTIDE BIOSYNTHESIS ADAPTER PROTEIN"/>
    <property type="match status" value="1"/>
</dbReference>
<dbReference type="EMBL" id="JAAYEE010000275">
    <property type="protein sequence ID" value="NLW36628.1"/>
    <property type="molecule type" value="Genomic_DNA"/>
</dbReference>
<dbReference type="SUPFAM" id="SSF52540">
    <property type="entry name" value="P-loop containing nucleoside triphosphate hydrolases"/>
    <property type="match status" value="1"/>
</dbReference>
<reference evidence="2" key="2">
    <citation type="submission" date="2020-01" db="EMBL/GenBank/DDBJ databases">
        <authorList>
            <person name="Campanaro S."/>
        </authorList>
    </citation>
    <scope>NUCLEOTIDE SEQUENCE</scope>
    <source>
        <strain evidence="2">AS06rmzACSIP_7</strain>
    </source>
</reference>
<dbReference type="NCBIfam" id="TIGR00176">
    <property type="entry name" value="mobB"/>
    <property type="match status" value="1"/>
</dbReference>
<dbReference type="InterPro" id="IPR004435">
    <property type="entry name" value="MobB_dom"/>
</dbReference>
<gene>
    <name evidence="2" type="primary">mobB</name>
    <name evidence="2" type="ORF">GXY80_14295</name>
</gene>
<feature type="domain" description="Molybdopterin-guanine dinucleotide biosynthesis protein B (MobB)" evidence="1">
    <location>
        <begin position="9"/>
        <end position="141"/>
    </location>
</feature>
<dbReference type="AlphaFoldDB" id="A0A971M5W7"/>
<reference evidence="2" key="1">
    <citation type="journal article" date="2020" name="Biotechnol. Biofuels">
        <title>New insights from the biogas microbiome by comprehensive genome-resolved metagenomics of nearly 1600 species originating from multiple anaerobic digesters.</title>
        <authorList>
            <person name="Campanaro S."/>
            <person name="Treu L."/>
            <person name="Rodriguez-R L.M."/>
            <person name="Kovalovszki A."/>
            <person name="Ziels R.M."/>
            <person name="Maus I."/>
            <person name="Zhu X."/>
            <person name="Kougias P.G."/>
            <person name="Basile A."/>
            <person name="Luo G."/>
            <person name="Schluter A."/>
            <person name="Konstantinidis K.T."/>
            <person name="Angelidaki I."/>
        </authorList>
    </citation>
    <scope>NUCLEOTIDE SEQUENCE</scope>
    <source>
        <strain evidence="2">AS06rmzACSIP_7</strain>
    </source>
</reference>
<evidence type="ECO:0000259" key="1">
    <source>
        <dbReference type="Pfam" id="PF03205"/>
    </source>
</evidence>
<dbReference type="InterPro" id="IPR027417">
    <property type="entry name" value="P-loop_NTPase"/>
</dbReference>
<protein>
    <submittedName>
        <fullName evidence="2">Molybdopterin-guanine dinucleotide biosynthesis protein B</fullName>
    </submittedName>
</protein>
<comment type="caution">
    <text evidence="2">The sequence shown here is derived from an EMBL/GenBank/DDBJ whole genome shotgun (WGS) entry which is preliminary data.</text>
</comment>
<dbReference type="CDD" id="cd03116">
    <property type="entry name" value="MobB"/>
    <property type="match status" value="1"/>
</dbReference>
<proteinExistence type="predicted"/>
<sequence length="173" mass="19050">MPTKETVVVISFVGRSGVGKTTLIERLIPLLTEKGLRVGVIKHHHLDFEIDKPGKDTYRYKQAGAGIAMLVSPTKIALVEDTPAELALEEIVVRFIHHVDLLIVEGFKKEKLPKIEVFQAKEGAGEPVCAGDKNLVAIVTDEPLATKLPVFSRDDVEGVARFIVTRFVETRPS</sequence>
<dbReference type="Gene3D" id="3.40.50.300">
    <property type="entry name" value="P-loop containing nucleotide triphosphate hydrolases"/>
    <property type="match status" value="1"/>
</dbReference>
<evidence type="ECO:0000313" key="3">
    <source>
        <dbReference type="Proteomes" id="UP000777265"/>
    </source>
</evidence>
<organism evidence="2 3">
    <name type="scientific">Syntrophorhabdus aromaticivorans</name>
    <dbReference type="NCBI Taxonomy" id="328301"/>
    <lineage>
        <taxon>Bacteria</taxon>
        <taxon>Pseudomonadati</taxon>
        <taxon>Thermodesulfobacteriota</taxon>
        <taxon>Syntrophorhabdia</taxon>
        <taxon>Syntrophorhabdales</taxon>
        <taxon>Syntrophorhabdaceae</taxon>
        <taxon>Syntrophorhabdus</taxon>
    </lineage>
</organism>
<name>A0A971M5W7_9BACT</name>
<accession>A0A971M5W7</accession>
<dbReference type="InterPro" id="IPR052539">
    <property type="entry name" value="MGD_biosynthesis_adapter"/>
</dbReference>
<dbReference type="PANTHER" id="PTHR40072">
    <property type="entry name" value="MOLYBDOPTERIN-GUANINE DINUCLEOTIDE BIOSYNTHESIS ADAPTER PROTEIN-RELATED"/>
    <property type="match status" value="1"/>
</dbReference>
<dbReference type="Pfam" id="PF03205">
    <property type="entry name" value="MobB"/>
    <property type="match status" value="1"/>
</dbReference>